<evidence type="ECO:0000256" key="2">
    <source>
        <dbReference type="PROSITE-ProRule" id="PRU00504"/>
    </source>
</evidence>
<dbReference type="AlphaFoldDB" id="D2W382"/>
<dbReference type="GO" id="GO:0000209">
    <property type="term" value="P:protein polyubiquitination"/>
    <property type="evidence" value="ECO:0007669"/>
    <property type="project" value="TreeGrafter"/>
</dbReference>
<evidence type="ECO:0000256" key="1">
    <source>
        <dbReference type="ARBA" id="ARBA00022737"/>
    </source>
</evidence>
<dbReference type="OrthoDB" id="342730at2759"/>
<dbReference type="GO" id="GO:0043161">
    <property type="term" value="P:proteasome-mediated ubiquitin-dependent protein catabolic process"/>
    <property type="evidence" value="ECO:0007669"/>
    <property type="project" value="TreeGrafter"/>
</dbReference>
<keyword evidence="4" id="KW-1185">Reference proteome</keyword>
<dbReference type="GeneID" id="8862512"/>
<dbReference type="eggNOG" id="KOG2177">
    <property type="taxonomic scope" value="Eukaryota"/>
</dbReference>
<protein>
    <submittedName>
        <fullName evidence="3">Predicted protein</fullName>
    </submittedName>
</protein>
<dbReference type="Pfam" id="PF01436">
    <property type="entry name" value="NHL"/>
    <property type="match status" value="1"/>
</dbReference>
<dbReference type="InterPro" id="IPR050952">
    <property type="entry name" value="TRIM-NHL_E3_ligases"/>
</dbReference>
<dbReference type="PROSITE" id="PS51125">
    <property type="entry name" value="NHL"/>
    <property type="match status" value="3"/>
</dbReference>
<dbReference type="Gene3D" id="2.120.10.30">
    <property type="entry name" value="TolB, C-terminal domain"/>
    <property type="match status" value="3"/>
</dbReference>
<dbReference type="PANTHER" id="PTHR24104">
    <property type="entry name" value="E3 UBIQUITIN-PROTEIN LIGASE NHLRC1-RELATED"/>
    <property type="match status" value="1"/>
</dbReference>
<dbReference type="GO" id="GO:0008270">
    <property type="term" value="F:zinc ion binding"/>
    <property type="evidence" value="ECO:0007669"/>
    <property type="project" value="UniProtKB-KW"/>
</dbReference>
<dbReference type="GO" id="GO:0061630">
    <property type="term" value="F:ubiquitin protein ligase activity"/>
    <property type="evidence" value="ECO:0007669"/>
    <property type="project" value="TreeGrafter"/>
</dbReference>
<dbReference type="InterPro" id="IPR001258">
    <property type="entry name" value="NHL_repeat"/>
</dbReference>
<organism evidence="4">
    <name type="scientific">Naegleria gruberi</name>
    <name type="common">Amoeba</name>
    <dbReference type="NCBI Taxonomy" id="5762"/>
    <lineage>
        <taxon>Eukaryota</taxon>
        <taxon>Discoba</taxon>
        <taxon>Heterolobosea</taxon>
        <taxon>Tetramitia</taxon>
        <taxon>Eutetramitia</taxon>
        <taxon>Vahlkampfiidae</taxon>
        <taxon>Naegleria</taxon>
    </lineage>
</organism>
<dbReference type="RefSeq" id="XP_002669189.1">
    <property type="nucleotide sequence ID" value="XM_002669143.1"/>
</dbReference>
<dbReference type="InterPro" id="IPR011042">
    <property type="entry name" value="6-blade_b-propeller_TolB-like"/>
</dbReference>
<dbReference type="InParanoid" id="D2W382"/>
<evidence type="ECO:0000313" key="3">
    <source>
        <dbReference type="EMBL" id="EFC36445.1"/>
    </source>
</evidence>
<evidence type="ECO:0000313" key="4">
    <source>
        <dbReference type="Proteomes" id="UP000006671"/>
    </source>
</evidence>
<accession>D2W382</accession>
<dbReference type="KEGG" id="ngr:NAEGRDRAFT_75852"/>
<reference evidence="3 4" key="1">
    <citation type="journal article" date="2010" name="Cell">
        <title>The genome of Naegleria gruberi illuminates early eukaryotic versatility.</title>
        <authorList>
            <person name="Fritz-Laylin L.K."/>
            <person name="Prochnik S.E."/>
            <person name="Ginger M.L."/>
            <person name="Dacks J.B."/>
            <person name="Carpenter M.L."/>
            <person name="Field M.C."/>
            <person name="Kuo A."/>
            <person name="Paredez A."/>
            <person name="Chapman J."/>
            <person name="Pham J."/>
            <person name="Shu S."/>
            <person name="Neupane R."/>
            <person name="Cipriano M."/>
            <person name="Mancuso J."/>
            <person name="Tu H."/>
            <person name="Salamov A."/>
            <person name="Lindquist E."/>
            <person name="Shapiro H."/>
            <person name="Lucas S."/>
            <person name="Grigoriev I.V."/>
            <person name="Cande W.Z."/>
            <person name="Fulton C."/>
            <person name="Rokhsar D.S."/>
            <person name="Dawson S.C."/>
        </authorList>
    </citation>
    <scope>NUCLEOTIDE SEQUENCE [LARGE SCALE GENOMIC DNA]</scope>
    <source>
        <strain evidence="3 4">NEG-M</strain>
    </source>
</reference>
<dbReference type="SUPFAM" id="SSF101898">
    <property type="entry name" value="NHL repeat"/>
    <property type="match status" value="1"/>
</dbReference>
<feature type="repeat" description="NHL" evidence="2">
    <location>
        <begin position="449"/>
        <end position="493"/>
    </location>
</feature>
<feature type="repeat" description="NHL" evidence="2">
    <location>
        <begin position="402"/>
        <end position="445"/>
    </location>
</feature>
<dbReference type="Proteomes" id="UP000006671">
    <property type="component" value="Unassembled WGS sequence"/>
</dbReference>
<dbReference type="EMBL" id="GG738930">
    <property type="protein sequence ID" value="EFC36445.1"/>
    <property type="molecule type" value="Genomic_DNA"/>
</dbReference>
<sequence>MTIVTNSYNFNNCHNSSTNNARKMLMREKFIKLALHLQDLNEIKNAFVEKYEEMKSLVETVLECGYEHDDEDETVSNFVNDEEEEKLIKEEFVNFLDLNEFLLPSQQEVVEQESHTGLFDSQSIPKSLSSMSLFRCASSESLLTSQQLLNDSVMMQQIASPEHESTSSGSALLPLNVLSVVGQPSDLISQNLVKSTNNVKRHKRANKSHKRKKLIEKEDSSKKIKMEESIVQTSIDNFATLLTKENPITCQSPKQTVYGEFNWINSFGSFGSADGQFDGPVDIKYLSRRDYLLVACYNNKNIQIFDAKTLEYKYQISTQSEIRGMALDPTNDNSILISCDDSIVSRYTIMESWHVEMYGSKGCKSNQFNGPTGMVVDEEGRIFVCDCLNSRIVVLSKEGQFLYNFGEKGTKKGQFLMPWSITIDSFGNLLITDSGRHVIQVYSPNGEHLNEIGKKGSSKFEFNTPRAITIDQITGNVLICDEGNNRIQIFNSTLTEHVKIIEDRLHAPTGLTLDPTRALLYVSEWDLEHNFIQIFK</sequence>
<dbReference type="CDD" id="cd05819">
    <property type="entry name" value="NHL"/>
    <property type="match status" value="1"/>
</dbReference>
<keyword evidence="1" id="KW-0677">Repeat</keyword>
<proteinExistence type="predicted"/>
<name>D2W382_NAEGR</name>
<dbReference type="PANTHER" id="PTHR24104:SF25">
    <property type="entry name" value="PROTEIN LIN-41"/>
    <property type="match status" value="1"/>
</dbReference>
<gene>
    <name evidence="3" type="ORF">NAEGRDRAFT_75852</name>
</gene>
<feature type="repeat" description="NHL" evidence="2">
    <location>
        <begin position="359"/>
        <end position="398"/>
    </location>
</feature>
<dbReference type="VEuPathDB" id="AmoebaDB:NAEGRDRAFT_75852"/>